<evidence type="ECO:0000256" key="6">
    <source>
        <dbReference type="SAM" id="MobiDB-lite"/>
    </source>
</evidence>
<sequence length="177" mass="18592">MSHGCRARPGAGFGPAAPEAATSVRPEAEAEALMLELSHDLMSPYCPGRTIATCPSPNARKLEAQILDQARSGQSRETIENTLVARFPDIRGYIGRPELVWGTAVAALVALTLLFFVARRWVRGTQRTAAAAASPDAAALARPGAARSASAPTGSPGGPSQREIDALDDALDRVDEF</sequence>
<accession>A0A9X3ELW2</accession>
<evidence type="ECO:0000256" key="2">
    <source>
        <dbReference type="ARBA" id="ARBA00022617"/>
    </source>
</evidence>
<dbReference type="CDD" id="cd16378">
    <property type="entry name" value="CcmH_N"/>
    <property type="match status" value="1"/>
</dbReference>
<keyword evidence="5" id="KW-0732">Signal</keyword>
<keyword evidence="5" id="KW-1133">Transmembrane helix</keyword>
<dbReference type="RefSeq" id="WP_267778507.1">
    <property type="nucleotide sequence ID" value="NZ_JAPNKE010000002.1"/>
</dbReference>
<dbReference type="GO" id="GO:0046872">
    <property type="term" value="F:metal ion binding"/>
    <property type="evidence" value="ECO:0007669"/>
    <property type="project" value="UniProtKB-KW"/>
</dbReference>
<feature type="compositionally biased region" description="Low complexity" evidence="6">
    <location>
        <begin position="135"/>
        <end position="160"/>
    </location>
</feature>
<evidence type="ECO:0000259" key="7">
    <source>
        <dbReference type="Pfam" id="PF03918"/>
    </source>
</evidence>
<feature type="region of interest" description="Disordered" evidence="6">
    <location>
        <begin position="135"/>
        <end position="177"/>
    </location>
</feature>
<comment type="caution">
    <text evidence="8">The sequence shown here is derived from an EMBL/GenBank/DDBJ whole genome shotgun (WGS) entry which is preliminary data.</text>
</comment>
<evidence type="ECO:0000313" key="8">
    <source>
        <dbReference type="EMBL" id="MCY1006076.1"/>
    </source>
</evidence>
<feature type="transmembrane region" description="Helical" evidence="5">
    <location>
        <begin position="99"/>
        <end position="118"/>
    </location>
</feature>
<organism evidence="8 9">
    <name type="scientific">Nannocystis pusilla</name>
    <dbReference type="NCBI Taxonomy" id="889268"/>
    <lineage>
        <taxon>Bacteria</taxon>
        <taxon>Pseudomonadati</taxon>
        <taxon>Myxococcota</taxon>
        <taxon>Polyangia</taxon>
        <taxon>Nannocystales</taxon>
        <taxon>Nannocystaceae</taxon>
        <taxon>Nannocystis</taxon>
    </lineage>
</organism>
<name>A0A9X3ELW2_9BACT</name>
<feature type="compositionally biased region" description="Low complexity" evidence="6">
    <location>
        <begin position="7"/>
        <end position="21"/>
    </location>
</feature>
<proteinExistence type="inferred from homology"/>
<gene>
    <name evidence="8" type="ORF">OV079_10985</name>
</gene>
<keyword evidence="9" id="KW-1185">Reference proteome</keyword>
<feature type="domain" description="CcmH/CycL/Ccl2/NrfF N-terminal" evidence="7">
    <location>
        <begin position="21"/>
        <end position="129"/>
    </location>
</feature>
<reference evidence="8" key="1">
    <citation type="submission" date="2022-11" db="EMBL/GenBank/DDBJ databases">
        <title>Minimal conservation of predation-associated metabolite biosynthetic gene clusters underscores biosynthetic potential of Myxococcota including descriptions for ten novel species: Archangium lansinium sp. nov., Myxococcus landrumus sp. nov., Nannocystis bai.</title>
        <authorList>
            <person name="Ahearne A."/>
            <person name="Stevens C."/>
            <person name="Phillips K."/>
        </authorList>
    </citation>
    <scope>NUCLEOTIDE SEQUENCE</scope>
    <source>
        <strain evidence="8">Na p29</strain>
    </source>
</reference>
<dbReference type="Gene3D" id="1.10.8.640">
    <property type="entry name" value="Cytochrome C biogenesis protein"/>
    <property type="match status" value="1"/>
</dbReference>
<dbReference type="Pfam" id="PF03918">
    <property type="entry name" value="CcmH"/>
    <property type="match status" value="1"/>
</dbReference>
<dbReference type="InterPro" id="IPR038297">
    <property type="entry name" value="CcmH/CycL/NrfF/Ccl2_sf"/>
</dbReference>
<dbReference type="Proteomes" id="UP001150924">
    <property type="component" value="Unassembled WGS sequence"/>
</dbReference>
<evidence type="ECO:0000256" key="1">
    <source>
        <dbReference type="ARBA" id="ARBA00010342"/>
    </source>
</evidence>
<keyword evidence="4 5" id="KW-0408">Iron</keyword>
<feature type="region of interest" description="Disordered" evidence="6">
    <location>
        <begin position="1"/>
        <end position="22"/>
    </location>
</feature>
<evidence type="ECO:0000256" key="3">
    <source>
        <dbReference type="ARBA" id="ARBA00022723"/>
    </source>
</evidence>
<comment type="function">
    <text evidence="5">Possible subunit of a heme lyase.</text>
</comment>
<dbReference type="AlphaFoldDB" id="A0A9X3ELW2"/>
<keyword evidence="3 5" id="KW-0479">Metal-binding</keyword>
<keyword evidence="5" id="KW-0812">Transmembrane</keyword>
<evidence type="ECO:0000256" key="5">
    <source>
        <dbReference type="RuleBase" id="RU364112"/>
    </source>
</evidence>
<keyword evidence="5" id="KW-0472">Membrane</keyword>
<protein>
    <recommendedName>
        <fullName evidence="5">Cytochrome c-type biogenesis protein</fullName>
    </recommendedName>
</protein>
<evidence type="ECO:0000256" key="4">
    <source>
        <dbReference type="ARBA" id="ARBA00023004"/>
    </source>
</evidence>
<keyword evidence="2 5" id="KW-0349">Heme</keyword>
<dbReference type="InterPro" id="IPR005616">
    <property type="entry name" value="CcmH/CycL/Ccl2/NrfF_N"/>
</dbReference>
<evidence type="ECO:0000313" key="9">
    <source>
        <dbReference type="Proteomes" id="UP001150924"/>
    </source>
</evidence>
<dbReference type="EMBL" id="JAPNKE010000002">
    <property type="protein sequence ID" value="MCY1006076.1"/>
    <property type="molecule type" value="Genomic_DNA"/>
</dbReference>
<feature type="compositionally biased region" description="Basic and acidic residues" evidence="6">
    <location>
        <begin position="162"/>
        <end position="177"/>
    </location>
</feature>
<comment type="similarity">
    <text evidence="1 5">Belongs to the CcmH/CycL/Ccl2/NrfF family.</text>
</comment>